<dbReference type="InterPro" id="IPR013087">
    <property type="entry name" value="Znf_C2H2_type"/>
</dbReference>
<name>A0A2K3KIB6_TRIPR</name>
<accession>A0A2K3KIB6</accession>
<dbReference type="Proteomes" id="UP000236291">
    <property type="component" value="Unassembled WGS sequence"/>
</dbReference>
<reference evidence="3 4" key="2">
    <citation type="journal article" date="2017" name="Front. Plant Sci.">
        <title>Gene Classification and Mining of Molecular Markers Useful in Red Clover (Trifolium pratense) Breeding.</title>
        <authorList>
            <person name="Istvanek J."/>
            <person name="Dluhosova J."/>
            <person name="Dluhos P."/>
            <person name="Patkova L."/>
            <person name="Nedelnik J."/>
            <person name="Repkova J."/>
        </authorList>
    </citation>
    <scope>NUCLEOTIDE SEQUENCE [LARGE SCALE GENOMIC DNA]</scope>
    <source>
        <strain evidence="4">cv. Tatra</strain>
        <tissue evidence="3">Young leaves</tissue>
    </source>
</reference>
<evidence type="ECO:0000313" key="4">
    <source>
        <dbReference type="Proteomes" id="UP000236291"/>
    </source>
</evidence>
<evidence type="ECO:0000313" key="3">
    <source>
        <dbReference type="EMBL" id="PNX66009.1"/>
    </source>
</evidence>
<gene>
    <name evidence="3" type="ORF">L195_g054836</name>
</gene>
<protein>
    <submittedName>
        <fullName evidence="3">C2H2-type zinc finger protein</fullName>
    </submittedName>
</protein>
<evidence type="ECO:0000256" key="1">
    <source>
        <dbReference type="SAM" id="MobiDB-lite"/>
    </source>
</evidence>
<organism evidence="3 4">
    <name type="scientific">Trifolium pratense</name>
    <name type="common">Red clover</name>
    <dbReference type="NCBI Taxonomy" id="57577"/>
    <lineage>
        <taxon>Eukaryota</taxon>
        <taxon>Viridiplantae</taxon>
        <taxon>Streptophyta</taxon>
        <taxon>Embryophyta</taxon>
        <taxon>Tracheophyta</taxon>
        <taxon>Spermatophyta</taxon>
        <taxon>Magnoliopsida</taxon>
        <taxon>eudicotyledons</taxon>
        <taxon>Gunneridae</taxon>
        <taxon>Pentapetalae</taxon>
        <taxon>rosids</taxon>
        <taxon>fabids</taxon>
        <taxon>Fabales</taxon>
        <taxon>Fabaceae</taxon>
        <taxon>Papilionoideae</taxon>
        <taxon>50 kb inversion clade</taxon>
        <taxon>NPAAA clade</taxon>
        <taxon>Hologalegina</taxon>
        <taxon>IRL clade</taxon>
        <taxon>Trifolieae</taxon>
        <taxon>Trifolium</taxon>
    </lineage>
</organism>
<feature type="region of interest" description="Disordered" evidence="1">
    <location>
        <begin position="16"/>
        <end position="66"/>
    </location>
</feature>
<reference evidence="3 4" key="1">
    <citation type="journal article" date="2014" name="Am. J. Bot.">
        <title>Genome assembly and annotation for red clover (Trifolium pratense; Fabaceae).</title>
        <authorList>
            <person name="Istvanek J."/>
            <person name="Jaros M."/>
            <person name="Krenek A."/>
            <person name="Repkova J."/>
        </authorList>
    </citation>
    <scope>NUCLEOTIDE SEQUENCE [LARGE SCALE GENOMIC DNA]</scope>
    <source>
        <strain evidence="4">cv. Tatra</strain>
        <tissue evidence="3">Young leaves</tissue>
    </source>
</reference>
<feature type="compositionally biased region" description="Polar residues" evidence="1">
    <location>
        <begin position="23"/>
        <end position="34"/>
    </location>
</feature>
<comment type="caution">
    <text evidence="3">The sequence shown here is derived from an EMBL/GenBank/DDBJ whole genome shotgun (WGS) entry which is preliminary data.</text>
</comment>
<dbReference type="PROSITE" id="PS00028">
    <property type="entry name" value="ZINC_FINGER_C2H2_1"/>
    <property type="match status" value="1"/>
</dbReference>
<dbReference type="EMBL" id="ASHM01097472">
    <property type="protein sequence ID" value="PNX66009.1"/>
    <property type="molecule type" value="Genomic_DNA"/>
</dbReference>
<feature type="domain" description="C2H2-type" evidence="2">
    <location>
        <begin position="75"/>
        <end position="97"/>
    </location>
</feature>
<dbReference type="AlphaFoldDB" id="A0A2K3KIB6"/>
<evidence type="ECO:0000259" key="2">
    <source>
        <dbReference type="PROSITE" id="PS00028"/>
    </source>
</evidence>
<proteinExistence type="predicted"/>
<sequence>MMMTNANVASIHPDLVGGLLSHSEPTSQTSNVAATNGDEFGDGSNNRKKKKKNKKNVDDGSIRSLPYKKYGPYTCPTCKIVLTTSQKYANHVKWIHHKDGKKKT</sequence>